<dbReference type="AlphaFoldDB" id="A0A5B0QB72"/>
<reference evidence="1 2" key="1">
    <citation type="submission" date="2019-05" db="EMBL/GenBank/DDBJ databases">
        <title>Emergence of the Ug99 lineage of the wheat stem rust pathogen through somatic hybridization.</title>
        <authorList>
            <person name="Li F."/>
            <person name="Upadhyaya N.M."/>
            <person name="Sperschneider J."/>
            <person name="Matny O."/>
            <person name="Nguyen-Phuc H."/>
            <person name="Mago R."/>
            <person name="Raley C."/>
            <person name="Miller M.E."/>
            <person name="Silverstein K.A.T."/>
            <person name="Henningsen E."/>
            <person name="Hirsch C.D."/>
            <person name="Visser B."/>
            <person name="Pretorius Z.A."/>
            <person name="Steffenson B.J."/>
            <person name="Schwessinger B."/>
            <person name="Dodds P.N."/>
            <person name="Figueroa M."/>
        </authorList>
    </citation>
    <scope>NUCLEOTIDE SEQUENCE [LARGE SCALE GENOMIC DNA]</scope>
    <source>
        <strain evidence="1">21-0</strain>
    </source>
</reference>
<dbReference type="Proteomes" id="UP000324748">
    <property type="component" value="Unassembled WGS sequence"/>
</dbReference>
<sequence length="84" mass="9409">MTRRGVHLHLAKVIGVQRRQEAHEQLEPYGLDRLASLKHPFSNIPSAGPTGRLDSIMPYKDKEGILIFPDVAKVIGVQRRITSP</sequence>
<gene>
    <name evidence="1" type="ORF">PGT21_023635</name>
</gene>
<name>A0A5B0QB72_PUCGR</name>
<keyword evidence="2" id="KW-1185">Reference proteome</keyword>
<dbReference type="EMBL" id="VSWC01000027">
    <property type="protein sequence ID" value="KAA1110510.1"/>
    <property type="molecule type" value="Genomic_DNA"/>
</dbReference>
<evidence type="ECO:0000313" key="1">
    <source>
        <dbReference type="EMBL" id="KAA1110510.1"/>
    </source>
</evidence>
<accession>A0A5B0QB72</accession>
<protein>
    <submittedName>
        <fullName evidence="1">Uncharacterized protein</fullName>
    </submittedName>
</protein>
<proteinExistence type="predicted"/>
<organism evidence="1 2">
    <name type="scientific">Puccinia graminis f. sp. tritici</name>
    <dbReference type="NCBI Taxonomy" id="56615"/>
    <lineage>
        <taxon>Eukaryota</taxon>
        <taxon>Fungi</taxon>
        <taxon>Dikarya</taxon>
        <taxon>Basidiomycota</taxon>
        <taxon>Pucciniomycotina</taxon>
        <taxon>Pucciniomycetes</taxon>
        <taxon>Pucciniales</taxon>
        <taxon>Pucciniaceae</taxon>
        <taxon>Puccinia</taxon>
    </lineage>
</organism>
<evidence type="ECO:0000313" key="2">
    <source>
        <dbReference type="Proteomes" id="UP000324748"/>
    </source>
</evidence>
<comment type="caution">
    <text evidence="1">The sequence shown here is derived from an EMBL/GenBank/DDBJ whole genome shotgun (WGS) entry which is preliminary data.</text>
</comment>